<dbReference type="GO" id="GO:0006412">
    <property type="term" value="P:translation"/>
    <property type="evidence" value="ECO:0007669"/>
    <property type="project" value="InterPro"/>
</dbReference>
<proteinExistence type="predicted"/>
<reference evidence="4 5" key="1">
    <citation type="journal article" date="2019" name="PLoS ONE">
        <title>Genomic analyses reveal an absence of contemporary introgressive admixture between fin whales and blue whales, despite known hybrids.</title>
        <authorList>
            <person name="Westbury M.V."/>
            <person name="Petersen B."/>
            <person name="Lorenzen E.D."/>
        </authorList>
    </citation>
    <scope>NUCLEOTIDE SEQUENCE [LARGE SCALE GENOMIC DNA]</scope>
    <source>
        <strain evidence="4">FinWhale-01</strain>
    </source>
</reference>
<accession>A0A6A1QEZ5</accession>
<dbReference type="EMBL" id="SGJD01000305">
    <property type="protein sequence ID" value="KAB0405776.1"/>
    <property type="molecule type" value="Genomic_DNA"/>
</dbReference>
<keyword evidence="5" id="KW-1185">Reference proteome</keyword>
<dbReference type="GO" id="GO:0005840">
    <property type="term" value="C:ribosome"/>
    <property type="evidence" value="ECO:0007669"/>
    <property type="project" value="UniProtKB-KW"/>
</dbReference>
<dbReference type="AlphaFoldDB" id="A0A6A1QEZ5"/>
<name>A0A6A1QEZ5_BALPH</name>
<dbReference type="InterPro" id="IPR001593">
    <property type="entry name" value="Ribosomal_eS1"/>
</dbReference>
<gene>
    <name evidence="4" type="ORF">E2I00_003491</name>
</gene>
<dbReference type="GO" id="GO:0003735">
    <property type="term" value="F:structural constituent of ribosome"/>
    <property type="evidence" value="ECO:0007669"/>
    <property type="project" value="InterPro"/>
</dbReference>
<evidence type="ECO:0000256" key="3">
    <source>
        <dbReference type="SAM" id="MobiDB-lite"/>
    </source>
</evidence>
<dbReference type="GO" id="GO:1990904">
    <property type="term" value="C:ribonucleoprotein complex"/>
    <property type="evidence" value="ECO:0007669"/>
    <property type="project" value="UniProtKB-KW"/>
</dbReference>
<dbReference type="Proteomes" id="UP000437017">
    <property type="component" value="Unassembled WGS sequence"/>
</dbReference>
<evidence type="ECO:0000313" key="5">
    <source>
        <dbReference type="Proteomes" id="UP000437017"/>
    </source>
</evidence>
<evidence type="ECO:0000256" key="1">
    <source>
        <dbReference type="ARBA" id="ARBA00022980"/>
    </source>
</evidence>
<comment type="caution">
    <text evidence="4">The sequence shown here is derived from an EMBL/GenBank/DDBJ whole genome shotgun (WGS) entry which is preliminary data.</text>
</comment>
<keyword evidence="1" id="KW-0689">Ribosomal protein</keyword>
<evidence type="ECO:0000313" key="4">
    <source>
        <dbReference type="EMBL" id="KAB0405776.1"/>
    </source>
</evidence>
<protein>
    <submittedName>
        <fullName evidence="4">Uncharacterized protein</fullName>
    </submittedName>
</protein>
<feature type="non-terminal residue" evidence="4">
    <location>
        <position position="1"/>
    </location>
</feature>
<feature type="compositionally biased region" description="Polar residues" evidence="3">
    <location>
        <begin position="209"/>
        <end position="226"/>
    </location>
</feature>
<organism evidence="4 5">
    <name type="scientific">Balaenoptera physalus</name>
    <name type="common">Fin whale</name>
    <name type="synonym">Balaena physalus</name>
    <dbReference type="NCBI Taxonomy" id="9770"/>
    <lineage>
        <taxon>Eukaryota</taxon>
        <taxon>Metazoa</taxon>
        <taxon>Chordata</taxon>
        <taxon>Craniata</taxon>
        <taxon>Vertebrata</taxon>
        <taxon>Euteleostomi</taxon>
        <taxon>Mammalia</taxon>
        <taxon>Eutheria</taxon>
        <taxon>Laurasiatheria</taxon>
        <taxon>Artiodactyla</taxon>
        <taxon>Whippomorpha</taxon>
        <taxon>Cetacea</taxon>
        <taxon>Mysticeti</taxon>
        <taxon>Balaenopteridae</taxon>
        <taxon>Balaenoptera</taxon>
    </lineage>
</organism>
<evidence type="ECO:0000256" key="2">
    <source>
        <dbReference type="ARBA" id="ARBA00023274"/>
    </source>
</evidence>
<dbReference type="SMART" id="SM01397">
    <property type="entry name" value="Ribosomal_S3Ae"/>
    <property type="match status" value="1"/>
</dbReference>
<dbReference type="OrthoDB" id="6105938at2759"/>
<sequence length="242" mass="27337">KLTQECLKNLTTKKQQQAHAESSKTWLTRKFTELRLLLDEEEALTKKFIEKNMQLALQAYREQIESCGEQMDVMNNLSNRVWNISQEPSPLQLLQPVRSFFKGLVEAMQSPLQTPLDVCLKASWYDVKAPATFHIRNIGKTLVMRTLGTKTAIDGLKGYLLEVSLADLQNDEAAFRELKLIPEDVQGKNCLTFVAWILSMTKYENCQLSGSSSAQPGSLLKTSPSPERSLFLKRKTPGAERG</sequence>
<feature type="region of interest" description="Disordered" evidence="3">
    <location>
        <begin position="209"/>
        <end position="242"/>
    </location>
</feature>
<keyword evidence="2" id="KW-0687">Ribonucleoprotein</keyword>
<dbReference type="Pfam" id="PF01015">
    <property type="entry name" value="Ribosomal_S3Ae"/>
    <property type="match status" value="1"/>
</dbReference>